<dbReference type="FunFam" id="3.40.50.300:FF:000207">
    <property type="entry name" value="CTP synthase"/>
    <property type="match status" value="1"/>
</dbReference>
<dbReference type="SUPFAM" id="SSF52540">
    <property type="entry name" value="P-loop containing nucleoside triphosphate hydrolases"/>
    <property type="match status" value="1"/>
</dbReference>
<keyword evidence="14 19" id="KW-0665">Pyrimidine biosynthesis</keyword>
<accession>G2R7J9</accession>
<keyword evidence="5" id="KW-0719">Serine esterase</keyword>
<evidence type="ECO:0000256" key="1">
    <source>
        <dbReference type="ARBA" id="ARBA00005171"/>
    </source>
</evidence>
<feature type="compositionally biased region" description="Low complexity" evidence="20">
    <location>
        <begin position="145"/>
        <end position="157"/>
    </location>
</feature>
<proteinExistence type="inferred from homology"/>
<dbReference type="InterPro" id="IPR017926">
    <property type="entry name" value="GATASE"/>
</dbReference>
<keyword evidence="10" id="KW-0378">Hydrolase</keyword>
<dbReference type="SUPFAM" id="SSF52317">
    <property type="entry name" value="Class I glutamine amidotransferase-like"/>
    <property type="match status" value="1"/>
</dbReference>
<evidence type="ECO:0000256" key="16">
    <source>
        <dbReference type="ARBA" id="ARBA00047781"/>
    </source>
</evidence>
<evidence type="ECO:0000256" key="14">
    <source>
        <dbReference type="ARBA" id="ARBA00022975"/>
    </source>
</evidence>
<evidence type="ECO:0000256" key="2">
    <source>
        <dbReference type="ARBA" id="ARBA00006249"/>
    </source>
</evidence>
<dbReference type="GeneID" id="11518397"/>
<dbReference type="OrthoDB" id="1739076at2759"/>
<feature type="region of interest" description="Disordered" evidence="20">
    <location>
        <begin position="142"/>
        <end position="162"/>
    </location>
</feature>
<dbReference type="Gene3D" id="3.40.50.880">
    <property type="match status" value="1"/>
</dbReference>
<name>G2R7J9_THETT</name>
<dbReference type="RefSeq" id="XP_003654244.1">
    <property type="nucleotide sequence ID" value="XM_003654196.1"/>
</dbReference>
<dbReference type="UniPathway" id="UPA00159">
    <property type="reaction ID" value="UER00277"/>
</dbReference>
<dbReference type="PANTHER" id="PTHR11550">
    <property type="entry name" value="CTP SYNTHASE"/>
    <property type="match status" value="1"/>
</dbReference>
<feature type="chain" id="PRO_5003436982" description="CTP synthase" evidence="21">
    <location>
        <begin position="22"/>
        <end position="1146"/>
    </location>
</feature>
<dbReference type="HOGENOM" id="CLU_008493_0_0_1"/>
<evidence type="ECO:0000259" key="23">
    <source>
        <dbReference type="Pfam" id="PF06418"/>
    </source>
</evidence>
<comment type="catalytic activity">
    <reaction evidence="16 19">
        <text>UTP + L-glutamine + ATP + H2O = CTP + L-glutamate + ADP + phosphate + 2 H(+)</text>
        <dbReference type="Rhea" id="RHEA:26426"/>
        <dbReference type="ChEBI" id="CHEBI:15377"/>
        <dbReference type="ChEBI" id="CHEBI:15378"/>
        <dbReference type="ChEBI" id="CHEBI:29985"/>
        <dbReference type="ChEBI" id="CHEBI:30616"/>
        <dbReference type="ChEBI" id="CHEBI:37563"/>
        <dbReference type="ChEBI" id="CHEBI:43474"/>
        <dbReference type="ChEBI" id="CHEBI:46398"/>
        <dbReference type="ChEBI" id="CHEBI:58359"/>
        <dbReference type="ChEBI" id="CHEBI:456216"/>
        <dbReference type="EC" id="6.3.4.2"/>
    </reaction>
</comment>
<dbReference type="EMBL" id="CP003011">
    <property type="protein sequence ID" value="AEO67908.1"/>
    <property type="molecule type" value="Genomic_DNA"/>
</dbReference>
<dbReference type="GO" id="GO:0019856">
    <property type="term" value="P:pyrimidine nucleobase biosynthetic process"/>
    <property type="evidence" value="ECO:0007669"/>
    <property type="project" value="TreeGrafter"/>
</dbReference>
<dbReference type="Pfam" id="PF00117">
    <property type="entry name" value="GATase"/>
    <property type="match status" value="1"/>
</dbReference>
<dbReference type="Gene3D" id="3.40.50.300">
    <property type="entry name" value="P-loop containing nucleotide triphosphate hydrolases"/>
    <property type="match status" value="1"/>
</dbReference>
<dbReference type="GO" id="GO:0097268">
    <property type="term" value="C:cytoophidium"/>
    <property type="evidence" value="ECO:0007669"/>
    <property type="project" value="UniProtKB-ARBA"/>
</dbReference>
<dbReference type="NCBIfam" id="NF003792">
    <property type="entry name" value="PRK05380.1"/>
    <property type="match status" value="1"/>
</dbReference>
<dbReference type="PANTHER" id="PTHR11550:SF0">
    <property type="entry name" value="CTP SYNTHASE-RELATED"/>
    <property type="match status" value="1"/>
</dbReference>
<keyword evidence="15" id="KW-1015">Disulfide bond</keyword>
<evidence type="ECO:0000256" key="15">
    <source>
        <dbReference type="ARBA" id="ARBA00023157"/>
    </source>
</evidence>
<dbReference type="InterPro" id="IPR004468">
    <property type="entry name" value="CTP_synthase"/>
</dbReference>
<keyword evidence="9 19" id="KW-0547">Nucleotide-binding</keyword>
<evidence type="ECO:0000256" key="11">
    <source>
        <dbReference type="ARBA" id="ARBA00022837"/>
    </source>
</evidence>
<dbReference type="Pfam" id="PF06418">
    <property type="entry name" value="CTP_synth_N"/>
    <property type="match status" value="1"/>
</dbReference>
<evidence type="ECO:0000256" key="3">
    <source>
        <dbReference type="ARBA" id="ARBA00007533"/>
    </source>
</evidence>
<comment type="pathway">
    <text evidence="1 19">Pyrimidine metabolism; CTP biosynthesis via de novo pathway; CTP from UDP: step 2/2.</text>
</comment>
<sequence>MALHRGLAAIAVFFLVANALAASSGFWRDRQTAPSGSGSRCNSTWFARTVPAGATVEKVAVVQQGGTYGEGVADSAYPTDPTDLPALCAVTVRVQSSASSSYRFGLFLPDEWNSRFLVVGNGGWAGGINWLDMAVGPRSGMASLSTDTGHSSGTTDSAWARSEPEKKTDWGWRAVHGSTVLGKQLVSSYYGDKQRLTRSYYSGCSTGGRQGLKELQLFAESFDGALIGAPAWWTSHLNTYLTQAGLYNLPATDGKHLSLADMSLIANEVTRQCDSADGVADGIVSSPELCKPDLTRLLCPSTTPNNTLAPCLTQAQINTAQNIYNPFTSASTNILHPGLTPSSEPQWWLVLGGDEPSPFGVGYARDFLYDDGGWDWRTFDAGVVAFAEAADPGNATAADFAALARVRQRGGKLLLYHGLADGQIPAGDTELFFRRVVEVLGAGGGRGGSGAAGGERAGKEEEKAAAADGVADFLRMFLVPGMGHCFGTSVDAPWDFGGAMQAGVLGSSVRSVPGFEDADHDALMALVEWVEHGRPVDRLVATTWNSPLDAASGVKRQRPICAWPKKAVWDGKGNVDAAARVGKGIIASSTGLLLKTLGLRVSCIKIDPYVSVDAGLMAPAEHGECFVLCSGGEVDLDLGNYERYLSVRLTSDHNITTGKTYLNVIERERRGDYLGKTVQIVPHITDSIKDWIRRVSKIPVDGSSDEPDVCIIELGGTIGDIESMPFIEALTQLRHEAGSGNFMVIHVSYVPTVHGEQKTKPTQHAVKSIRSYGLIPDIVACRCETPLAESTIAKLALHCQVEKDQVLVVRDMPTIYQVPLLLSEQKLIPQLRSKLALDRVTISPAMAARGADLWETWKTVVTPIYQDEVKIALVGKYVTCQDAYLSVVKALEHSAMRIRRKLNLMWINSEDLEPTNKGGAAQTKYHKAWHDVSTASGIIVPGGFGHRGTEGMMKVSQWARENEIPFLGVCLGFQVAAIQYARDKCGMPEATSEEFDAQAKDRVVVNMPELDREKMGGTMRLGLRKTIFQPDSEWSRARSLYGGVEVIEERHRHRYEINPELVETLEKAGLHFVGKDETGQRMEIFELKDHPFYIGTQFHAEYQSQVLNPSRPYLGFVAASAGCLDAVIKQQPVEPFNMITVNGTAK</sequence>
<keyword evidence="11" id="KW-0106">Calcium</keyword>
<evidence type="ECO:0000256" key="18">
    <source>
        <dbReference type="ARBA" id="ARBA00070745"/>
    </source>
</evidence>
<dbReference type="GO" id="GO:0044210">
    <property type="term" value="P:'de novo' CTP biosynthetic process"/>
    <property type="evidence" value="ECO:0007669"/>
    <property type="project" value="UniProtKB-UniRule"/>
</dbReference>
<dbReference type="STRING" id="578455.G2R7J9"/>
<organism evidence="24 25">
    <name type="scientific">Thermothielavioides terrestris (strain ATCC 38088 / NRRL 8126)</name>
    <name type="common">Thielavia terrestris</name>
    <dbReference type="NCBI Taxonomy" id="578455"/>
    <lineage>
        <taxon>Eukaryota</taxon>
        <taxon>Fungi</taxon>
        <taxon>Dikarya</taxon>
        <taxon>Ascomycota</taxon>
        <taxon>Pezizomycotina</taxon>
        <taxon>Sordariomycetes</taxon>
        <taxon>Sordariomycetidae</taxon>
        <taxon>Sordariales</taxon>
        <taxon>Chaetomiaceae</taxon>
        <taxon>Thermothielavioides</taxon>
        <taxon>Thermothielavioides terrestris</taxon>
    </lineage>
</organism>
<evidence type="ECO:0000256" key="17">
    <source>
        <dbReference type="ARBA" id="ARBA00054275"/>
    </source>
</evidence>
<evidence type="ECO:0000256" key="19">
    <source>
        <dbReference type="RuleBase" id="RU810713"/>
    </source>
</evidence>
<dbReference type="InterPro" id="IPR011118">
    <property type="entry name" value="Tannase/feruloyl_esterase"/>
</dbReference>
<dbReference type="GO" id="GO:0005737">
    <property type="term" value="C:cytoplasm"/>
    <property type="evidence" value="ECO:0007669"/>
    <property type="project" value="TreeGrafter"/>
</dbReference>
<keyword evidence="12 19" id="KW-0067">ATP-binding</keyword>
<dbReference type="Proteomes" id="UP000008181">
    <property type="component" value="Chromosome 3"/>
</dbReference>
<dbReference type="SUPFAM" id="SSF53474">
    <property type="entry name" value="alpha/beta-Hydrolases"/>
    <property type="match status" value="2"/>
</dbReference>
<reference evidence="24 25" key="1">
    <citation type="journal article" date="2011" name="Nat. Biotechnol.">
        <title>Comparative genomic analysis of the thermophilic biomass-degrading fungi Myceliophthora thermophila and Thielavia terrestris.</title>
        <authorList>
            <person name="Berka R.M."/>
            <person name="Grigoriev I.V."/>
            <person name="Otillar R."/>
            <person name="Salamov A."/>
            <person name="Grimwood J."/>
            <person name="Reid I."/>
            <person name="Ishmael N."/>
            <person name="John T."/>
            <person name="Darmond C."/>
            <person name="Moisan M.-C."/>
            <person name="Henrissat B."/>
            <person name="Coutinho P.M."/>
            <person name="Lombard V."/>
            <person name="Natvig D.O."/>
            <person name="Lindquist E."/>
            <person name="Schmutz J."/>
            <person name="Lucas S."/>
            <person name="Harris P."/>
            <person name="Powlowski J."/>
            <person name="Bellemare A."/>
            <person name="Taylor D."/>
            <person name="Butler G."/>
            <person name="de Vries R.P."/>
            <person name="Allijn I.E."/>
            <person name="van den Brink J."/>
            <person name="Ushinsky S."/>
            <person name="Storms R."/>
            <person name="Powell A.J."/>
            <person name="Paulsen I.T."/>
            <person name="Elbourne L.D.H."/>
            <person name="Baker S.E."/>
            <person name="Magnuson J."/>
            <person name="LaBoissiere S."/>
            <person name="Clutterbuck A.J."/>
            <person name="Martinez D."/>
            <person name="Wogulis M."/>
            <person name="de Leon A.L."/>
            <person name="Rey M.W."/>
            <person name="Tsang A."/>
        </authorList>
    </citation>
    <scope>NUCLEOTIDE SEQUENCE [LARGE SCALE GENOMIC DNA]</scope>
    <source>
        <strain evidence="25">ATCC 38088 / NRRL 8126</strain>
    </source>
</reference>
<evidence type="ECO:0000313" key="25">
    <source>
        <dbReference type="Proteomes" id="UP000008181"/>
    </source>
</evidence>
<dbReference type="AlphaFoldDB" id="G2R7J9"/>
<dbReference type="GO" id="GO:0046872">
    <property type="term" value="F:metal ion binding"/>
    <property type="evidence" value="ECO:0007669"/>
    <property type="project" value="UniProtKB-KW"/>
</dbReference>
<gene>
    <name evidence="24" type="ORF">THITE_2078736</name>
</gene>
<evidence type="ECO:0000256" key="7">
    <source>
        <dbReference type="ARBA" id="ARBA00022723"/>
    </source>
</evidence>
<feature type="domain" description="CTP synthase N-terminal" evidence="23">
    <location>
        <begin position="580"/>
        <end position="837"/>
    </location>
</feature>
<dbReference type="FunFam" id="3.40.50.880:FF:000005">
    <property type="entry name" value="CTP synthase"/>
    <property type="match status" value="1"/>
</dbReference>
<keyword evidence="6 19" id="KW-0436">Ligase</keyword>
<dbReference type="CDD" id="cd01746">
    <property type="entry name" value="GATase1_CTP_Synthase"/>
    <property type="match status" value="1"/>
</dbReference>
<feature type="domain" description="Glutamine amidotransferase" evidence="22">
    <location>
        <begin position="881"/>
        <end position="1110"/>
    </location>
</feature>
<evidence type="ECO:0000256" key="10">
    <source>
        <dbReference type="ARBA" id="ARBA00022801"/>
    </source>
</evidence>
<dbReference type="KEGG" id="ttt:THITE_2078736"/>
<dbReference type="GO" id="GO:0042802">
    <property type="term" value="F:identical protein binding"/>
    <property type="evidence" value="ECO:0007669"/>
    <property type="project" value="TreeGrafter"/>
</dbReference>
<dbReference type="eggNOG" id="KOG2387">
    <property type="taxonomic scope" value="Eukaryota"/>
</dbReference>
<keyword evidence="25" id="KW-1185">Reference proteome</keyword>
<dbReference type="InterPro" id="IPR033828">
    <property type="entry name" value="GATase1_CTP_Synthase"/>
</dbReference>
<dbReference type="InterPro" id="IPR029058">
    <property type="entry name" value="AB_hydrolase_fold"/>
</dbReference>
<dbReference type="SMR" id="G2R7J9"/>
<dbReference type="CDD" id="cd03113">
    <property type="entry name" value="CTPS_N"/>
    <property type="match status" value="1"/>
</dbReference>
<keyword evidence="7" id="KW-0479">Metal-binding</keyword>
<dbReference type="PROSITE" id="PS51273">
    <property type="entry name" value="GATASE_TYPE_1"/>
    <property type="match status" value="1"/>
</dbReference>
<feature type="signal peptide" evidence="21">
    <location>
        <begin position="1"/>
        <end position="21"/>
    </location>
</feature>
<evidence type="ECO:0000256" key="21">
    <source>
        <dbReference type="SAM" id="SignalP"/>
    </source>
</evidence>
<evidence type="ECO:0000313" key="24">
    <source>
        <dbReference type="EMBL" id="AEO67908.1"/>
    </source>
</evidence>
<dbReference type="InterPro" id="IPR017456">
    <property type="entry name" value="CTP_synthase_N"/>
</dbReference>
<evidence type="ECO:0000256" key="13">
    <source>
        <dbReference type="ARBA" id="ARBA00022962"/>
    </source>
</evidence>
<dbReference type="Pfam" id="PF07519">
    <property type="entry name" value="Tannase"/>
    <property type="match status" value="2"/>
</dbReference>
<evidence type="ECO:0000256" key="8">
    <source>
        <dbReference type="ARBA" id="ARBA00022729"/>
    </source>
</evidence>
<dbReference type="GO" id="GO:0030600">
    <property type="term" value="F:feruloyl esterase activity"/>
    <property type="evidence" value="ECO:0007669"/>
    <property type="project" value="UniProtKB-ARBA"/>
</dbReference>
<evidence type="ECO:0000256" key="9">
    <source>
        <dbReference type="ARBA" id="ARBA00022741"/>
    </source>
</evidence>
<dbReference type="GO" id="GO:0005524">
    <property type="term" value="F:ATP binding"/>
    <property type="evidence" value="ECO:0007669"/>
    <property type="project" value="UniProtKB-KW"/>
</dbReference>
<keyword evidence="13 19" id="KW-0315">Glutamine amidotransferase</keyword>
<protein>
    <recommendedName>
        <fullName evidence="18 19">CTP synthase</fullName>
        <ecNumber evidence="4 19">6.3.4.2</ecNumber>
    </recommendedName>
    <alternativeName>
        <fullName evidence="19">UTP--ammonia ligase</fullName>
    </alternativeName>
</protein>
<evidence type="ECO:0000256" key="5">
    <source>
        <dbReference type="ARBA" id="ARBA00022487"/>
    </source>
</evidence>
<dbReference type="EC" id="6.3.4.2" evidence="4 19"/>
<evidence type="ECO:0000259" key="22">
    <source>
        <dbReference type="Pfam" id="PF00117"/>
    </source>
</evidence>
<dbReference type="InterPro" id="IPR029062">
    <property type="entry name" value="Class_I_gatase-like"/>
</dbReference>
<evidence type="ECO:0000256" key="6">
    <source>
        <dbReference type="ARBA" id="ARBA00022598"/>
    </source>
</evidence>
<dbReference type="GO" id="GO:0003883">
    <property type="term" value="F:CTP synthase activity"/>
    <property type="evidence" value="ECO:0007669"/>
    <property type="project" value="UniProtKB-UniRule"/>
</dbReference>
<dbReference type="NCBIfam" id="TIGR00337">
    <property type="entry name" value="PyrG"/>
    <property type="match status" value="1"/>
</dbReference>
<comment type="similarity">
    <text evidence="3 19">Belongs to the CTP synthase family.</text>
</comment>
<evidence type="ECO:0000256" key="12">
    <source>
        <dbReference type="ARBA" id="ARBA00022840"/>
    </source>
</evidence>
<keyword evidence="8 21" id="KW-0732">Signal</keyword>
<comment type="similarity">
    <text evidence="2">Belongs to the tannase family.</text>
</comment>
<comment type="function">
    <text evidence="17 19">Catalyzes the ATP-dependent amination of UTP to CTP with either L-glutamine or ammonia as the source of nitrogen.</text>
</comment>
<evidence type="ECO:0000256" key="20">
    <source>
        <dbReference type="SAM" id="MobiDB-lite"/>
    </source>
</evidence>
<dbReference type="InterPro" id="IPR027417">
    <property type="entry name" value="P-loop_NTPase"/>
</dbReference>
<evidence type="ECO:0000256" key="4">
    <source>
        <dbReference type="ARBA" id="ARBA00012291"/>
    </source>
</evidence>